<evidence type="ECO:0000256" key="6">
    <source>
        <dbReference type="ARBA" id="ARBA00022694"/>
    </source>
</evidence>
<feature type="binding site" evidence="7">
    <location>
        <position position="114"/>
    </location>
    <ligand>
        <name>S-adenosyl-L-methionine</name>
        <dbReference type="ChEBI" id="CHEBI:59789"/>
    </ligand>
</feature>
<reference evidence="8 9" key="1">
    <citation type="submission" date="2022-09" db="EMBL/GenBank/DDBJ databases">
        <authorList>
            <person name="Kop L."/>
        </authorList>
    </citation>
    <scope>NUCLEOTIDE SEQUENCE [LARGE SCALE GENOMIC DNA]</scope>
    <source>
        <strain evidence="8 9">347</strain>
    </source>
</reference>
<evidence type="ECO:0000313" key="8">
    <source>
        <dbReference type="EMBL" id="CAI2717933.1"/>
    </source>
</evidence>
<comment type="similarity">
    <text evidence="7">Belongs to the class I-like SAM-binding methyltransferase superfamily. TrmB family.</text>
</comment>
<name>A0ABM9HCG5_9BACT</name>
<sequence>MTKRYFSFDRVQAHPQFLDIAEWPDWPNQFGNDRPLKLEIGFGNGNFVMDMAVREPDINFIAIDFYHKGIRKVITQLDRLHLPNVRLAYGDAKERIPGIFQDGELDEIYINFPDPWPKKRHHKRRLLKPAFIATLSRKLKMDGVLRIATDHENYFQEMIEFLSAEDSLENRHPGAGYVTARDDIPRTKYEKNFLNAGKPIFYMDFTKCAEVAAPHPGEPALV</sequence>
<organism evidence="8 9">
    <name type="scientific">Nitrospina watsonii</name>
    <dbReference type="NCBI Taxonomy" id="1323948"/>
    <lineage>
        <taxon>Bacteria</taxon>
        <taxon>Pseudomonadati</taxon>
        <taxon>Nitrospinota/Tectimicrobiota group</taxon>
        <taxon>Nitrospinota</taxon>
        <taxon>Nitrospinia</taxon>
        <taxon>Nitrospinales</taxon>
        <taxon>Nitrospinaceae</taxon>
        <taxon>Nitrospina</taxon>
    </lineage>
</organism>
<feature type="binding site" evidence="7">
    <location>
        <begin position="187"/>
        <end position="190"/>
    </location>
    <ligand>
        <name>substrate</name>
    </ligand>
</feature>
<dbReference type="Pfam" id="PF02390">
    <property type="entry name" value="Methyltransf_4"/>
    <property type="match status" value="1"/>
</dbReference>
<dbReference type="PANTHER" id="PTHR23417:SF14">
    <property type="entry name" value="PENTACOTRIPEPTIDE-REPEAT REGION OF PRORP DOMAIN-CONTAINING PROTEIN"/>
    <property type="match status" value="1"/>
</dbReference>
<feature type="binding site" evidence="7">
    <location>
        <position position="150"/>
    </location>
    <ligand>
        <name>substrate</name>
    </ligand>
</feature>
<evidence type="ECO:0000256" key="4">
    <source>
        <dbReference type="ARBA" id="ARBA00022679"/>
    </source>
</evidence>
<proteinExistence type="inferred from homology"/>
<dbReference type="Proteomes" id="UP001157733">
    <property type="component" value="Chromosome"/>
</dbReference>
<dbReference type="EC" id="2.1.1.33" evidence="7"/>
<feature type="binding site" evidence="7">
    <location>
        <position position="64"/>
    </location>
    <ligand>
        <name>S-adenosyl-L-methionine</name>
        <dbReference type="ChEBI" id="CHEBI:59789"/>
    </ligand>
</feature>
<comment type="pathway">
    <text evidence="7">tRNA modification; N(7)-methylguanine-tRNA biosynthesis.</text>
</comment>
<feature type="binding site" evidence="7">
    <location>
        <position position="39"/>
    </location>
    <ligand>
        <name>S-adenosyl-L-methionine</name>
        <dbReference type="ChEBI" id="CHEBI:59789"/>
    </ligand>
</feature>
<dbReference type="CDD" id="cd02440">
    <property type="entry name" value="AdoMet_MTases"/>
    <property type="match status" value="1"/>
</dbReference>
<dbReference type="EMBL" id="OX336137">
    <property type="protein sequence ID" value="CAI2717933.1"/>
    <property type="molecule type" value="Genomic_DNA"/>
</dbReference>
<evidence type="ECO:0000256" key="5">
    <source>
        <dbReference type="ARBA" id="ARBA00022691"/>
    </source>
</evidence>
<gene>
    <name evidence="7 8" type="primary">trmB</name>
    <name evidence="8" type="ORF">NSPWAT_1074</name>
</gene>
<evidence type="ECO:0000256" key="3">
    <source>
        <dbReference type="ARBA" id="ARBA00022603"/>
    </source>
</evidence>
<evidence type="ECO:0000256" key="2">
    <source>
        <dbReference type="ARBA" id="ARBA00003015"/>
    </source>
</evidence>
<dbReference type="InterPro" id="IPR029063">
    <property type="entry name" value="SAM-dependent_MTases_sf"/>
</dbReference>
<comment type="caution">
    <text evidence="7">Lacks conserved residue(s) required for the propagation of feature annotation.</text>
</comment>
<evidence type="ECO:0000313" key="9">
    <source>
        <dbReference type="Proteomes" id="UP001157733"/>
    </source>
</evidence>
<keyword evidence="9" id="KW-1185">Reference proteome</keyword>
<feature type="binding site" evidence="7">
    <location>
        <position position="91"/>
    </location>
    <ligand>
        <name>S-adenosyl-L-methionine</name>
        <dbReference type="ChEBI" id="CHEBI:59789"/>
    </ligand>
</feature>
<dbReference type="HAMAP" id="MF_01057">
    <property type="entry name" value="tRNA_methyltr_TrmB"/>
    <property type="match status" value="1"/>
</dbReference>
<dbReference type="InterPro" id="IPR055361">
    <property type="entry name" value="tRNA_methyltr_TrmB_bact"/>
</dbReference>
<dbReference type="PROSITE" id="PS51625">
    <property type="entry name" value="SAM_MT_TRMB"/>
    <property type="match status" value="1"/>
</dbReference>
<dbReference type="Gene3D" id="3.40.50.150">
    <property type="entry name" value="Vaccinia Virus protein VP39"/>
    <property type="match status" value="1"/>
</dbReference>
<dbReference type="RefSeq" id="WP_282010848.1">
    <property type="nucleotide sequence ID" value="NZ_OX336137.1"/>
</dbReference>
<keyword evidence="4 7" id="KW-0808">Transferase</keyword>
<accession>A0ABM9HCG5</accession>
<evidence type="ECO:0000256" key="1">
    <source>
        <dbReference type="ARBA" id="ARBA00000142"/>
    </source>
</evidence>
<comment type="catalytic activity">
    <reaction evidence="1 7">
        <text>guanosine(46) in tRNA + S-adenosyl-L-methionine = N(7)-methylguanosine(46) in tRNA + S-adenosyl-L-homocysteine</text>
        <dbReference type="Rhea" id="RHEA:42708"/>
        <dbReference type="Rhea" id="RHEA-COMP:10188"/>
        <dbReference type="Rhea" id="RHEA-COMP:10189"/>
        <dbReference type="ChEBI" id="CHEBI:57856"/>
        <dbReference type="ChEBI" id="CHEBI:59789"/>
        <dbReference type="ChEBI" id="CHEBI:74269"/>
        <dbReference type="ChEBI" id="CHEBI:74480"/>
        <dbReference type="EC" id="2.1.1.33"/>
    </reaction>
</comment>
<dbReference type="GO" id="GO:0008176">
    <property type="term" value="F:tRNA (guanine(46)-N7)-methyltransferase activity"/>
    <property type="evidence" value="ECO:0007669"/>
    <property type="project" value="UniProtKB-EC"/>
</dbReference>
<feature type="binding site" evidence="7">
    <location>
        <position position="118"/>
    </location>
    <ligand>
        <name>substrate</name>
    </ligand>
</feature>
<evidence type="ECO:0000256" key="7">
    <source>
        <dbReference type="HAMAP-Rule" id="MF_01057"/>
    </source>
</evidence>
<dbReference type="NCBIfam" id="TIGR00091">
    <property type="entry name" value="tRNA (guanosine(46)-N7)-methyltransferase TrmB"/>
    <property type="match status" value="1"/>
</dbReference>
<dbReference type="PANTHER" id="PTHR23417">
    <property type="entry name" value="3-DEOXY-D-MANNO-OCTULOSONIC-ACID TRANSFERASE/TRNA GUANINE-N 7 - -METHYLTRANSFERASE"/>
    <property type="match status" value="1"/>
</dbReference>
<keyword evidence="3 7" id="KW-0489">Methyltransferase</keyword>
<dbReference type="SUPFAM" id="SSF53335">
    <property type="entry name" value="S-adenosyl-L-methionine-dependent methyltransferases"/>
    <property type="match status" value="1"/>
</dbReference>
<keyword evidence="6 7" id="KW-0819">tRNA processing</keyword>
<keyword evidence="5 7" id="KW-0949">S-adenosyl-L-methionine</keyword>
<protein>
    <recommendedName>
        <fullName evidence="7">tRNA (guanine-N(7)-)-methyltransferase</fullName>
        <ecNumber evidence="7">2.1.1.33</ecNumber>
    </recommendedName>
    <alternativeName>
        <fullName evidence="7">tRNA (guanine(46)-N(7))-methyltransferase</fullName>
    </alternativeName>
    <alternativeName>
        <fullName evidence="7">tRNA(m7G46)-methyltransferase</fullName>
    </alternativeName>
</protein>
<comment type="function">
    <text evidence="2 7">Catalyzes the formation of N(7)-methylguanine at position 46 (m7G46) in tRNA.</text>
</comment>
<dbReference type="InterPro" id="IPR003358">
    <property type="entry name" value="tRNA_(Gua-N-7)_MeTrfase_Trmb"/>
</dbReference>